<feature type="compositionally biased region" description="Polar residues" evidence="1">
    <location>
        <begin position="148"/>
        <end position="159"/>
    </location>
</feature>
<evidence type="ECO:0000313" key="4">
    <source>
        <dbReference type="Proteomes" id="UP000275078"/>
    </source>
</evidence>
<proteinExistence type="predicted"/>
<dbReference type="AlphaFoldDB" id="A0A3N4HGQ8"/>
<feature type="compositionally biased region" description="Low complexity" evidence="1">
    <location>
        <begin position="255"/>
        <end position="280"/>
    </location>
</feature>
<feature type="compositionally biased region" description="Basic and acidic residues" evidence="1">
    <location>
        <begin position="107"/>
        <end position="117"/>
    </location>
</feature>
<evidence type="ECO:0000256" key="2">
    <source>
        <dbReference type="SAM" id="Phobius"/>
    </source>
</evidence>
<reference evidence="3 4" key="1">
    <citation type="journal article" date="2018" name="Nat. Ecol. Evol.">
        <title>Pezizomycetes genomes reveal the molecular basis of ectomycorrhizal truffle lifestyle.</title>
        <authorList>
            <person name="Murat C."/>
            <person name="Payen T."/>
            <person name="Noel B."/>
            <person name="Kuo A."/>
            <person name="Morin E."/>
            <person name="Chen J."/>
            <person name="Kohler A."/>
            <person name="Krizsan K."/>
            <person name="Balestrini R."/>
            <person name="Da Silva C."/>
            <person name="Montanini B."/>
            <person name="Hainaut M."/>
            <person name="Levati E."/>
            <person name="Barry K.W."/>
            <person name="Belfiori B."/>
            <person name="Cichocki N."/>
            <person name="Clum A."/>
            <person name="Dockter R.B."/>
            <person name="Fauchery L."/>
            <person name="Guy J."/>
            <person name="Iotti M."/>
            <person name="Le Tacon F."/>
            <person name="Lindquist E.A."/>
            <person name="Lipzen A."/>
            <person name="Malagnac F."/>
            <person name="Mello A."/>
            <person name="Molinier V."/>
            <person name="Miyauchi S."/>
            <person name="Poulain J."/>
            <person name="Riccioni C."/>
            <person name="Rubini A."/>
            <person name="Sitrit Y."/>
            <person name="Splivallo R."/>
            <person name="Traeger S."/>
            <person name="Wang M."/>
            <person name="Zifcakova L."/>
            <person name="Wipf D."/>
            <person name="Zambonelli A."/>
            <person name="Paolocci F."/>
            <person name="Nowrousian M."/>
            <person name="Ottonello S."/>
            <person name="Baldrian P."/>
            <person name="Spatafora J.W."/>
            <person name="Henrissat B."/>
            <person name="Nagy L.G."/>
            <person name="Aury J.M."/>
            <person name="Wincker P."/>
            <person name="Grigoriev I.V."/>
            <person name="Bonfante P."/>
            <person name="Martin F.M."/>
        </authorList>
    </citation>
    <scope>NUCLEOTIDE SEQUENCE [LARGE SCALE GENOMIC DNA]</scope>
    <source>
        <strain evidence="3 4">RN42</strain>
    </source>
</reference>
<sequence length="698" mass="78146">MSGSPPPHHHHNRHSKRNRDPNEPELSEVQGLSAFIRYRASKNKAAARARSSNSSNPTNSPQLLNPPNPVSRRAAKRAKREAESSPPELTTPNVESEPPVEVPVQQERVESKQERIARLQAELAAELADNDIPLPDAPPLKPKKARSPSVSPTKPFKSTSFDEEIIAYSDDEADSSQPEPPKSERNQQYIYNIPRHILVFDHHVLNSNKTRKTAAFRTARSLFSSRKIGAAHSIETLEYVSELHQRFQASRFTHQSPQSLPDPSAQQLPPSSPLSSVPDHLSPIPGIDPVIIPLRPSVVTAQSSQPFQPDPEDTDLPSQLPPHEPDPEVTDLLTLTHQFPNTSFLPDLKDIGPDNHFRPHKKSSSLSQSLLLAVPEASLGSQQESVLPVPPVDSPYVPELDPASFLRQLCQRRQSLLKPSLPPWSSESVYWKPSNRQASPMNTRLSSWVGTVFCPPFVNPSALPRIPRPRQLLPNKCANARTHGVFRGVNRFVPLIPPMTQPVLIHFVQELGQHTSHPWCMHTATPMDAFIGHTVDPWDPTEDNLMGLQVPALLIPAIANIPIVVLILILSRSRIVRATTLPRPLPLRTPTIVRPRSLLQRLRPRLLLTPHRHIPAWITHRIDHYLLILGTVISPTLSEVSQPHVLPHEPVFMGYVEDWNHKDLNWNQEQDAYYVEDPVANCPASSHGRTKKDNIFDI</sequence>
<keyword evidence="2" id="KW-0472">Membrane</keyword>
<gene>
    <name evidence="3" type="ORF">BJ508DRAFT_313949</name>
</gene>
<dbReference type="EMBL" id="ML119827">
    <property type="protein sequence ID" value="RPA73265.1"/>
    <property type="molecule type" value="Genomic_DNA"/>
</dbReference>
<feature type="region of interest" description="Disordered" evidence="1">
    <location>
        <begin position="252"/>
        <end position="280"/>
    </location>
</feature>
<dbReference type="Proteomes" id="UP000275078">
    <property type="component" value="Unassembled WGS sequence"/>
</dbReference>
<keyword evidence="4" id="KW-1185">Reference proteome</keyword>
<organism evidence="3 4">
    <name type="scientific">Ascobolus immersus RN42</name>
    <dbReference type="NCBI Taxonomy" id="1160509"/>
    <lineage>
        <taxon>Eukaryota</taxon>
        <taxon>Fungi</taxon>
        <taxon>Dikarya</taxon>
        <taxon>Ascomycota</taxon>
        <taxon>Pezizomycotina</taxon>
        <taxon>Pezizomycetes</taxon>
        <taxon>Pezizales</taxon>
        <taxon>Ascobolaceae</taxon>
        <taxon>Ascobolus</taxon>
    </lineage>
</organism>
<feature type="region of interest" description="Disordered" evidence="1">
    <location>
        <begin position="1"/>
        <end position="162"/>
    </location>
</feature>
<evidence type="ECO:0000313" key="3">
    <source>
        <dbReference type="EMBL" id="RPA73265.1"/>
    </source>
</evidence>
<protein>
    <submittedName>
        <fullName evidence="3">Uncharacterized protein</fullName>
    </submittedName>
</protein>
<name>A0A3N4HGQ8_ASCIM</name>
<evidence type="ECO:0000256" key="1">
    <source>
        <dbReference type="SAM" id="MobiDB-lite"/>
    </source>
</evidence>
<feature type="region of interest" description="Disordered" evidence="1">
    <location>
        <begin position="300"/>
        <end position="329"/>
    </location>
</feature>
<keyword evidence="2" id="KW-0812">Transmembrane</keyword>
<feature type="compositionally biased region" description="Basic residues" evidence="1">
    <location>
        <begin position="7"/>
        <end position="17"/>
    </location>
</feature>
<feature type="compositionally biased region" description="Low complexity" evidence="1">
    <location>
        <begin position="94"/>
        <end position="106"/>
    </location>
</feature>
<keyword evidence="2" id="KW-1133">Transmembrane helix</keyword>
<feature type="compositionally biased region" description="Low complexity" evidence="1">
    <location>
        <begin position="118"/>
        <end position="127"/>
    </location>
</feature>
<accession>A0A3N4HGQ8</accession>
<feature type="transmembrane region" description="Helical" evidence="2">
    <location>
        <begin position="550"/>
        <end position="570"/>
    </location>
</feature>
<feature type="compositionally biased region" description="Low complexity" evidence="1">
    <location>
        <begin position="48"/>
        <end position="63"/>
    </location>
</feature>